<dbReference type="EMBL" id="JAPQFJ010000007">
    <property type="protein sequence ID" value="MCY6958597.1"/>
    <property type="molecule type" value="Genomic_DNA"/>
</dbReference>
<proteinExistence type="predicted"/>
<name>A0ABT4D8G4_9CLOT</name>
<dbReference type="Proteomes" id="UP001144612">
    <property type="component" value="Unassembled WGS sequence"/>
</dbReference>
<sequence length="171" mass="19800">MSNDKDNRDILNKSGNEIIEQIQDDYIKCKKDAEEKIKANEKKIKDSKQAQEATSDSGCIDDELTCLSKKLIEINTIREEITKLRLDPAKKTFFTNDIEPLLRTLEVLSLSTERFALAVFNIYSNNFTKFSEVKDLLNLIYNLSDTSEDVLKVLNKEIDMMLNIYKCDFKK</sequence>
<dbReference type="RefSeq" id="WP_268061017.1">
    <property type="nucleotide sequence ID" value="NZ_JAPQFJ010000007.1"/>
</dbReference>
<gene>
    <name evidence="1" type="ORF">OW729_08275</name>
</gene>
<reference evidence="1" key="1">
    <citation type="submission" date="2022-12" db="EMBL/GenBank/DDBJ databases">
        <title>Clostridium sp. nov., isolated from industrial wastewater.</title>
        <authorList>
            <person name="Jiayan W."/>
        </authorList>
    </citation>
    <scope>NUCLEOTIDE SEQUENCE</scope>
    <source>
        <strain evidence="1">ZC22-4</strain>
    </source>
</reference>
<accession>A0ABT4D8G4</accession>
<comment type="caution">
    <text evidence="1">The sequence shown here is derived from an EMBL/GenBank/DDBJ whole genome shotgun (WGS) entry which is preliminary data.</text>
</comment>
<evidence type="ECO:0000313" key="1">
    <source>
        <dbReference type="EMBL" id="MCY6958597.1"/>
    </source>
</evidence>
<protein>
    <submittedName>
        <fullName evidence="1">Uncharacterized protein</fullName>
    </submittedName>
</protein>
<organism evidence="1 2">
    <name type="scientific">Clostridium brassicae</name>
    <dbReference type="NCBI Taxonomy" id="2999072"/>
    <lineage>
        <taxon>Bacteria</taxon>
        <taxon>Bacillati</taxon>
        <taxon>Bacillota</taxon>
        <taxon>Clostridia</taxon>
        <taxon>Eubacteriales</taxon>
        <taxon>Clostridiaceae</taxon>
        <taxon>Clostridium</taxon>
    </lineage>
</organism>
<keyword evidence="2" id="KW-1185">Reference proteome</keyword>
<evidence type="ECO:0000313" key="2">
    <source>
        <dbReference type="Proteomes" id="UP001144612"/>
    </source>
</evidence>